<sequence>MISISYEEFINLIPQKWFDIIDKNKLEYSYYKLKNETIIKPPIEKIFNSLKYFNPDEVKVIILGQDPYPGLKVADGLAFSCTEECKIIPVTLRNIITEILSENRMYDMVEKVNRNNFNTNLEYLAKQKILLLNTILTVGKEPMSHAHIWESITNNIIKKISTINKNLVFILFGVKAHKKINYINNIKDHFIIKTSHPSYFSCNRDGYDNYDPFNNSNCFTRCNEYLKNNNIEEIDWLSGLLKK</sequence>
<evidence type="ECO:0000256" key="3">
    <source>
        <dbReference type="ARBA" id="ARBA00022763"/>
    </source>
</evidence>
<dbReference type="OrthoDB" id="11388at10239"/>
<evidence type="ECO:0000256" key="4">
    <source>
        <dbReference type="ARBA" id="ARBA00022801"/>
    </source>
</evidence>
<dbReference type="RefSeq" id="YP_008003774.1">
    <property type="nucleotide sequence ID" value="NC_021246.1"/>
</dbReference>
<dbReference type="EMBL" id="HF679134">
    <property type="protein sequence ID" value="CCU56455.1"/>
    <property type="molecule type" value="Genomic_DNA"/>
</dbReference>
<reference evidence="9 10" key="1">
    <citation type="journal article" date="2013" name="J. Virol.">
        <title>New Insights into the Evolution of Entomopoxvirinae from the Complete Genome Sequences of Four Entomopoxviruses Infecting Adoxophyes honmai, Choristoneura biennis, Choristoneura rosaceana, and Mythimna separata.</title>
        <authorList>
            <person name="Theze J."/>
            <person name="Takatsuka J."/>
            <person name="Li Z."/>
            <person name="Gallais J."/>
            <person name="Doucet D."/>
            <person name="Arif B."/>
            <person name="Nakai M."/>
            <person name="Herniou E.A."/>
        </authorList>
    </citation>
    <scope>NUCLEOTIDE SEQUENCE [LARGE SCALE GENOMIC DNA]</scope>
</reference>
<keyword evidence="4" id="KW-0378">Hydrolase</keyword>
<evidence type="ECO:0000259" key="8">
    <source>
        <dbReference type="Pfam" id="PF03167"/>
    </source>
</evidence>
<dbReference type="InterPro" id="IPR005122">
    <property type="entry name" value="Uracil-DNA_glycosylase-like"/>
</dbReference>
<dbReference type="SUPFAM" id="SSF52141">
    <property type="entry name" value="Uracil-DNA glycosylase-like"/>
    <property type="match status" value="1"/>
</dbReference>
<dbReference type="KEGG" id="vg:15613879"/>
<dbReference type="Proteomes" id="UP000792671">
    <property type="component" value="Genome"/>
</dbReference>
<name>A0A916P259_9POXV</name>
<gene>
    <name evidence="9" type="ORF">MYSEV_257</name>
</gene>
<organism evidence="9 10">
    <name type="scientific">Mythimna separata entomopoxvirus 'L'</name>
    <dbReference type="NCBI Taxonomy" id="1293572"/>
    <lineage>
        <taxon>Viruses</taxon>
        <taxon>Varidnaviria</taxon>
        <taxon>Bamfordvirae</taxon>
        <taxon>Nucleocytoviricota</taxon>
        <taxon>Pokkesviricetes</taxon>
        <taxon>Chitovirales</taxon>
        <taxon>Poxviridae</taxon>
        <taxon>Entomopoxvirinae</taxon>
        <taxon>Betaentomopoxvirus</taxon>
        <taxon>Betaentomopoxvirus mseparata</taxon>
        <taxon>Mythimna separata entomopoxvirus</taxon>
    </lineage>
</organism>
<dbReference type="GO" id="GO:0097510">
    <property type="term" value="P:base-excision repair, AP site formation via deaminated base removal"/>
    <property type="evidence" value="ECO:0007669"/>
    <property type="project" value="TreeGrafter"/>
</dbReference>
<dbReference type="InterPro" id="IPR036895">
    <property type="entry name" value="Uracil-DNA_glycosylase-like_sf"/>
</dbReference>
<feature type="active site" description="Proton acceptor" evidence="7">
    <location>
        <position position="66"/>
    </location>
</feature>
<dbReference type="InterPro" id="IPR002043">
    <property type="entry name" value="UDG_fam1"/>
</dbReference>
<feature type="domain" description="Uracil-DNA glycosylase-like" evidence="8">
    <location>
        <begin position="51"/>
        <end position="227"/>
    </location>
</feature>
<dbReference type="GeneID" id="15613879"/>
<evidence type="ECO:0000256" key="5">
    <source>
        <dbReference type="ARBA" id="ARBA00023125"/>
    </source>
</evidence>
<dbReference type="CDD" id="cd10027">
    <property type="entry name" value="UDG-F1-like"/>
    <property type="match status" value="1"/>
</dbReference>
<dbReference type="GO" id="GO:0004844">
    <property type="term" value="F:uracil DNA N-glycosylase activity"/>
    <property type="evidence" value="ECO:0007669"/>
    <property type="project" value="InterPro"/>
</dbReference>
<proteinExistence type="inferred from homology"/>
<dbReference type="PANTHER" id="PTHR11264">
    <property type="entry name" value="URACIL-DNA GLYCOSYLASE"/>
    <property type="match status" value="1"/>
</dbReference>
<evidence type="ECO:0000256" key="7">
    <source>
        <dbReference type="PROSITE-ProRule" id="PRU10072"/>
    </source>
</evidence>
<dbReference type="PANTHER" id="PTHR11264:SF0">
    <property type="entry name" value="URACIL-DNA GLYCOSYLASE"/>
    <property type="match status" value="1"/>
</dbReference>
<keyword evidence="10" id="KW-1185">Reference proteome</keyword>
<keyword evidence="3" id="KW-0227">DNA damage</keyword>
<accession>A0A916P259</accession>
<keyword evidence="5" id="KW-0238">DNA-binding</keyword>
<comment type="similarity">
    <text evidence="1">Belongs to the uracil-DNA glycosylase (UDG) superfamily. UNG family.</text>
</comment>
<dbReference type="Pfam" id="PF03167">
    <property type="entry name" value="UDG"/>
    <property type="match status" value="1"/>
</dbReference>
<dbReference type="PROSITE" id="PS00130">
    <property type="entry name" value="U_DNA_GLYCOSYLASE"/>
    <property type="match status" value="1"/>
</dbReference>
<evidence type="ECO:0000313" key="10">
    <source>
        <dbReference type="Proteomes" id="UP000792671"/>
    </source>
</evidence>
<evidence type="ECO:0000256" key="6">
    <source>
        <dbReference type="ARBA" id="ARBA00023204"/>
    </source>
</evidence>
<dbReference type="InterPro" id="IPR018085">
    <property type="entry name" value="Ura-DNA_Glyclase_AS"/>
</dbReference>
<keyword evidence="6" id="KW-0234">DNA repair</keyword>
<dbReference type="NCBIfam" id="NF003592">
    <property type="entry name" value="PRK05254.1-5"/>
    <property type="match status" value="1"/>
</dbReference>
<evidence type="ECO:0000256" key="1">
    <source>
        <dbReference type="ARBA" id="ARBA00008184"/>
    </source>
</evidence>
<evidence type="ECO:0000313" key="9">
    <source>
        <dbReference type="EMBL" id="CCU56455.1"/>
    </source>
</evidence>
<protein>
    <recommendedName>
        <fullName evidence="2">Uracil-DNA glycosylase</fullName>
    </recommendedName>
</protein>
<dbReference type="GO" id="GO:0003677">
    <property type="term" value="F:DNA binding"/>
    <property type="evidence" value="ECO:0007669"/>
    <property type="project" value="UniProtKB-KW"/>
</dbReference>
<dbReference type="Gene3D" id="3.40.470.10">
    <property type="entry name" value="Uracil-DNA glycosylase-like domain"/>
    <property type="match status" value="1"/>
</dbReference>
<evidence type="ECO:0000256" key="2">
    <source>
        <dbReference type="ARBA" id="ARBA00018429"/>
    </source>
</evidence>